<name>A0A8T1U2D6_9STRA</name>
<reference evidence="2" key="1">
    <citation type="submission" date="2021-01" db="EMBL/GenBank/DDBJ databases">
        <title>Phytophthora aleatoria, a newly-described species from Pinus radiata is distinct from Phytophthora cactorum isolates based on comparative genomics.</title>
        <authorList>
            <person name="Mcdougal R."/>
            <person name="Panda P."/>
            <person name="Williams N."/>
            <person name="Studholme D.J."/>
        </authorList>
    </citation>
    <scope>NUCLEOTIDE SEQUENCE</scope>
    <source>
        <strain evidence="2">NZFS 3830</strain>
    </source>
</reference>
<evidence type="ECO:0000313" key="2">
    <source>
        <dbReference type="EMBL" id="KAG6952967.1"/>
    </source>
</evidence>
<evidence type="ECO:0000256" key="1">
    <source>
        <dbReference type="SAM" id="MobiDB-lite"/>
    </source>
</evidence>
<dbReference type="VEuPathDB" id="FungiDB:PC110_g10460"/>
<organism evidence="2 3">
    <name type="scientific">Phytophthora cactorum</name>
    <dbReference type="NCBI Taxonomy" id="29920"/>
    <lineage>
        <taxon>Eukaryota</taxon>
        <taxon>Sar</taxon>
        <taxon>Stramenopiles</taxon>
        <taxon>Oomycota</taxon>
        <taxon>Peronosporomycetes</taxon>
        <taxon>Peronosporales</taxon>
        <taxon>Peronosporaceae</taxon>
        <taxon>Phytophthora</taxon>
    </lineage>
</organism>
<gene>
    <name evidence="2" type="ORF">JG687_00012676</name>
</gene>
<protein>
    <submittedName>
        <fullName evidence="2">Uncharacterized protein</fullName>
    </submittedName>
</protein>
<accession>A0A8T1U2D6</accession>
<dbReference type="Proteomes" id="UP000688947">
    <property type="component" value="Unassembled WGS sequence"/>
</dbReference>
<dbReference type="AlphaFoldDB" id="A0A8T1U2D6"/>
<evidence type="ECO:0000313" key="3">
    <source>
        <dbReference type="Proteomes" id="UP000688947"/>
    </source>
</evidence>
<feature type="region of interest" description="Disordered" evidence="1">
    <location>
        <begin position="1"/>
        <end position="22"/>
    </location>
</feature>
<dbReference type="EMBL" id="JAENGZ010000869">
    <property type="protein sequence ID" value="KAG6952967.1"/>
    <property type="molecule type" value="Genomic_DNA"/>
</dbReference>
<comment type="caution">
    <text evidence="2">The sequence shown here is derived from an EMBL/GenBank/DDBJ whole genome shotgun (WGS) entry which is preliminary data.</text>
</comment>
<dbReference type="OrthoDB" id="95564at2759"/>
<proteinExistence type="predicted"/>
<sequence>MVSMLIGDSSDRGSRHPAPASAQLWSRIAEQEFRHKLHDTEKHLVALVEMHQDIAAHVSEDMHEAVRTATTGSELRQTVNAPFSAILSAALSDQRS</sequence>